<dbReference type="Proteomes" id="UP000006228">
    <property type="component" value="Unassembled WGS sequence"/>
</dbReference>
<dbReference type="AlphaFoldDB" id="E8M581"/>
<dbReference type="RefSeq" id="WP_008075815.1">
    <property type="nucleotide sequence ID" value="NZ_AEVT01000053.1"/>
</dbReference>
<comment type="pathway">
    <text evidence="1">Amino-acid biosynthesis; L-asparagine biosynthesis; L-asparagine from L-aspartate (L-Gln route): step 1/1.</text>
</comment>
<dbReference type="GO" id="GO:0004066">
    <property type="term" value="F:asparagine synthase (glutamine-hydrolyzing) activity"/>
    <property type="evidence" value="ECO:0007669"/>
    <property type="project" value="UniProtKB-EC"/>
</dbReference>
<dbReference type="Gene3D" id="3.40.50.620">
    <property type="entry name" value="HUPs"/>
    <property type="match status" value="1"/>
</dbReference>
<dbReference type="SUPFAM" id="SSF52402">
    <property type="entry name" value="Adenine nucleotide alpha hydrolases-like"/>
    <property type="match status" value="1"/>
</dbReference>
<comment type="catalytic activity">
    <reaction evidence="3">
        <text>L-aspartate + L-glutamine + ATP + H2O = L-asparagine + L-glutamate + AMP + diphosphate + H(+)</text>
        <dbReference type="Rhea" id="RHEA:12228"/>
        <dbReference type="ChEBI" id="CHEBI:15377"/>
        <dbReference type="ChEBI" id="CHEBI:15378"/>
        <dbReference type="ChEBI" id="CHEBI:29985"/>
        <dbReference type="ChEBI" id="CHEBI:29991"/>
        <dbReference type="ChEBI" id="CHEBI:30616"/>
        <dbReference type="ChEBI" id="CHEBI:33019"/>
        <dbReference type="ChEBI" id="CHEBI:58048"/>
        <dbReference type="ChEBI" id="CHEBI:58359"/>
        <dbReference type="ChEBI" id="CHEBI:456215"/>
        <dbReference type="EC" id="6.3.5.4"/>
    </reaction>
</comment>
<accession>E8M581</accession>
<dbReference type="InterPro" id="IPR051786">
    <property type="entry name" value="ASN_synthetase/amidase"/>
</dbReference>
<dbReference type="PANTHER" id="PTHR43284:SF1">
    <property type="entry name" value="ASPARAGINE SYNTHETASE"/>
    <property type="match status" value="1"/>
</dbReference>
<dbReference type="GeneID" id="95568766"/>
<evidence type="ECO:0000313" key="7">
    <source>
        <dbReference type="Proteomes" id="UP000006228"/>
    </source>
</evidence>
<feature type="domain" description="Asparagine synthetase" evidence="4">
    <location>
        <begin position="227"/>
        <end position="363"/>
    </location>
</feature>
<feature type="domain" description="Asparagine synthetase" evidence="4">
    <location>
        <begin position="417"/>
        <end position="457"/>
    </location>
</feature>
<dbReference type="Pfam" id="PF13537">
    <property type="entry name" value="GATase_7"/>
    <property type="match status" value="1"/>
</dbReference>
<feature type="non-terminal residue" evidence="6">
    <location>
        <position position="566"/>
    </location>
</feature>
<comment type="caution">
    <text evidence="6">The sequence shown here is derived from an EMBL/GenBank/DDBJ whole genome shotgun (WGS) entry which is preliminary data.</text>
</comment>
<dbReference type="InterPro" id="IPR001962">
    <property type="entry name" value="Asn_synthase"/>
</dbReference>
<dbReference type="SUPFAM" id="SSF56235">
    <property type="entry name" value="N-terminal nucleophile aminohydrolases (Ntn hydrolases)"/>
    <property type="match status" value="1"/>
</dbReference>
<proteinExistence type="predicted"/>
<protein>
    <recommendedName>
        <fullName evidence="2">asparagine synthase (glutamine-hydrolyzing)</fullName>
        <ecNumber evidence="2">6.3.5.4</ecNumber>
    </recommendedName>
</protein>
<reference evidence="6 7" key="1">
    <citation type="journal article" date="2012" name="Int. J. Syst. Evol. Microbiol.">
        <title>Vibrio caribbeanicus sp. nov., isolated from the marine sponge Scleritoderma cyanea.</title>
        <authorList>
            <person name="Hoffmann M."/>
            <person name="Monday S.R."/>
            <person name="Allard M.W."/>
            <person name="Strain E.A."/>
            <person name="Whittaker P."/>
            <person name="Naum M."/>
            <person name="McCarthy P.J."/>
            <person name="Lopez J.V."/>
            <person name="Fischer M."/>
            <person name="Brown E.W."/>
        </authorList>
    </citation>
    <scope>NUCLEOTIDE SEQUENCE [LARGE SCALE GENOMIC DNA]</scope>
    <source>
        <strain evidence="7">DSMZ 21326</strain>
    </source>
</reference>
<evidence type="ECO:0000256" key="2">
    <source>
        <dbReference type="ARBA" id="ARBA00012737"/>
    </source>
</evidence>
<dbReference type="GO" id="GO:0006529">
    <property type="term" value="P:asparagine biosynthetic process"/>
    <property type="evidence" value="ECO:0007669"/>
    <property type="project" value="InterPro"/>
</dbReference>
<feature type="domain" description="Glutamine amidotransferase type-2" evidence="5">
    <location>
        <begin position="59"/>
        <end position="145"/>
    </location>
</feature>
<dbReference type="EC" id="6.3.5.4" evidence="2"/>
<dbReference type="Pfam" id="PF00733">
    <property type="entry name" value="Asn_synthase"/>
    <property type="match status" value="2"/>
</dbReference>
<sequence length="566" mass="65425">MFGIASKNLRISDFQSMINSFEDIYPKQELDSLSASCFAIGTPLRFRRKTNKSSVGCTSVWVDGEAYNLSELNDIFPFINTESFALSLARAYQLNVLEDFLAQVDGYFYAILIDEEAGLVKLISDRYGMRMLYWYTDGAKLIFSPNVLDILSVDDVELELDRESIECFKELGYVLEDNTFLDNIKLIKPASIVTFGIEDSEFSFVRYWKWSQIEKNPIEFEDAVNTLGELFLAAVERRYRVEEKIGVAVSGGLDSRAIVAAISKLHPDREGFGYTFGVQGCEDIKIADQVLKRAGWHHETYYFTQNNWLESRLPYIDVTSGLLDMKHMHGCEFLPDLSKHININLNGYAGDAILGGGFLNKVPWDTRASSENIKRFFGKFTHMIDVEDDYYDIECVEPVIYMNRVRRFTAMGSVCGLHYVEQRKPFFDNRIVEFVFSLPDSYRANNRIYSEMLKRFFPTYFLDIPWQKTGEVVGEIKVKPLYIKVYYRLLRMIIGDGFLHKENREFTDYPNWLRSDSSIAFFSKIFTCEAEIEKRNIKSDCFGSLFLPHVKNLKIDNSNEVLRMAT</sequence>
<dbReference type="EMBL" id="AEVT01000053">
    <property type="protein sequence ID" value="EGA70932.1"/>
    <property type="molecule type" value="Genomic_DNA"/>
</dbReference>
<dbReference type="InterPro" id="IPR014729">
    <property type="entry name" value="Rossmann-like_a/b/a_fold"/>
</dbReference>
<evidence type="ECO:0000256" key="3">
    <source>
        <dbReference type="ARBA" id="ARBA00048741"/>
    </source>
</evidence>
<dbReference type="GO" id="GO:0005829">
    <property type="term" value="C:cytosol"/>
    <property type="evidence" value="ECO:0007669"/>
    <property type="project" value="TreeGrafter"/>
</dbReference>
<dbReference type="PANTHER" id="PTHR43284">
    <property type="entry name" value="ASPARAGINE SYNTHETASE (GLUTAMINE-HYDROLYZING)"/>
    <property type="match status" value="1"/>
</dbReference>
<gene>
    <name evidence="6" type="ORF">VISI1226_16873</name>
</gene>
<evidence type="ECO:0000259" key="4">
    <source>
        <dbReference type="Pfam" id="PF00733"/>
    </source>
</evidence>
<evidence type="ECO:0000313" key="6">
    <source>
        <dbReference type="EMBL" id="EGA70932.1"/>
    </source>
</evidence>
<dbReference type="Gene3D" id="3.60.20.10">
    <property type="entry name" value="Glutamine Phosphoribosylpyrophosphate, subunit 1, domain 1"/>
    <property type="match status" value="1"/>
</dbReference>
<dbReference type="InterPro" id="IPR017932">
    <property type="entry name" value="GATase_2_dom"/>
</dbReference>
<dbReference type="eggNOG" id="COG0367">
    <property type="taxonomic scope" value="Bacteria"/>
</dbReference>
<organism evidence="6 7">
    <name type="scientific">Vibrio sinaloensis DSM 21326</name>
    <dbReference type="NCBI Taxonomy" id="945550"/>
    <lineage>
        <taxon>Bacteria</taxon>
        <taxon>Pseudomonadati</taxon>
        <taxon>Pseudomonadota</taxon>
        <taxon>Gammaproteobacteria</taxon>
        <taxon>Vibrionales</taxon>
        <taxon>Vibrionaceae</taxon>
        <taxon>Vibrio</taxon>
        <taxon>Vibrio oreintalis group</taxon>
    </lineage>
</organism>
<evidence type="ECO:0000256" key="1">
    <source>
        <dbReference type="ARBA" id="ARBA00005187"/>
    </source>
</evidence>
<evidence type="ECO:0000259" key="5">
    <source>
        <dbReference type="Pfam" id="PF13537"/>
    </source>
</evidence>
<name>E8M581_PHOS4</name>
<dbReference type="InterPro" id="IPR029055">
    <property type="entry name" value="Ntn_hydrolases_N"/>
</dbReference>